<dbReference type="Proteomes" id="UP000813444">
    <property type="component" value="Unassembled WGS sequence"/>
</dbReference>
<keyword evidence="2" id="KW-0812">Transmembrane</keyword>
<dbReference type="PANTHER" id="PTHR42354">
    <property type="entry name" value="C2H2-TYPE DOMAIN-CONTAINING PROTEIN"/>
    <property type="match status" value="1"/>
</dbReference>
<sequence length="349" mass="39023">MNYVHLIEEKPLKKAFVVATLCSTLVGTFTSSIALWERIKSSRKQGARDREQDQEIQKLKAQIEEATKKSGAGLAHDQLGGSFERSGKLISRAFDDGYERLGQRFAIGDTITENKLQAQIISLQQTVINVLQDALVQGRQLDRIDMAKLIAAANAARDNSLDALQQQKQRQMMEAPPPQPPLSPRSSFGPPRRAPTIVSNPSINANGLFCKYSVELQSGRRRPLASSFSPRGDGRCPACNVLLDVGPDDCWGIEKTLRARIREGGRDKDVLEEREFKFGQRLMIKCHMPDGRFACVLCSKLRDRDIVCSTVDALIEHMSRDHDADELECEEDFEISSRLRPLPRALPPI</sequence>
<keyword evidence="4" id="KW-1185">Reference proteome</keyword>
<keyword evidence="2" id="KW-1133">Transmembrane helix</keyword>
<feature type="transmembrane region" description="Helical" evidence="2">
    <location>
        <begin position="15"/>
        <end position="36"/>
    </location>
</feature>
<comment type="caution">
    <text evidence="3">The sequence shown here is derived from an EMBL/GenBank/DDBJ whole genome shotgun (WGS) entry which is preliminary data.</text>
</comment>
<keyword evidence="2" id="KW-0472">Membrane</keyword>
<dbReference type="EMBL" id="JAGPNK010000005">
    <property type="protein sequence ID" value="KAH7320584.1"/>
    <property type="molecule type" value="Genomic_DNA"/>
</dbReference>
<reference evidence="3" key="1">
    <citation type="journal article" date="2021" name="Nat. Commun.">
        <title>Genetic determinants of endophytism in the Arabidopsis root mycobiome.</title>
        <authorList>
            <person name="Mesny F."/>
            <person name="Miyauchi S."/>
            <person name="Thiergart T."/>
            <person name="Pickel B."/>
            <person name="Atanasova L."/>
            <person name="Karlsson M."/>
            <person name="Huettel B."/>
            <person name="Barry K.W."/>
            <person name="Haridas S."/>
            <person name="Chen C."/>
            <person name="Bauer D."/>
            <person name="Andreopoulos W."/>
            <person name="Pangilinan J."/>
            <person name="LaButti K."/>
            <person name="Riley R."/>
            <person name="Lipzen A."/>
            <person name="Clum A."/>
            <person name="Drula E."/>
            <person name="Henrissat B."/>
            <person name="Kohler A."/>
            <person name="Grigoriev I.V."/>
            <person name="Martin F.M."/>
            <person name="Hacquard S."/>
        </authorList>
    </citation>
    <scope>NUCLEOTIDE SEQUENCE</scope>
    <source>
        <strain evidence="3">MPI-CAGE-CH-0235</strain>
    </source>
</reference>
<evidence type="ECO:0000313" key="3">
    <source>
        <dbReference type="EMBL" id="KAH7320584.1"/>
    </source>
</evidence>
<accession>A0A8K0WRN3</accession>
<dbReference type="AlphaFoldDB" id="A0A8K0WRN3"/>
<proteinExistence type="predicted"/>
<dbReference type="OrthoDB" id="5309037at2759"/>
<evidence type="ECO:0000256" key="2">
    <source>
        <dbReference type="SAM" id="Phobius"/>
    </source>
</evidence>
<protein>
    <submittedName>
        <fullName evidence="3">Uncharacterized protein</fullName>
    </submittedName>
</protein>
<organism evidence="3 4">
    <name type="scientific">Stachybotrys elegans</name>
    <dbReference type="NCBI Taxonomy" id="80388"/>
    <lineage>
        <taxon>Eukaryota</taxon>
        <taxon>Fungi</taxon>
        <taxon>Dikarya</taxon>
        <taxon>Ascomycota</taxon>
        <taxon>Pezizomycotina</taxon>
        <taxon>Sordariomycetes</taxon>
        <taxon>Hypocreomycetidae</taxon>
        <taxon>Hypocreales</taxon>
        <taxon>Stachybotryaceae</taxon>
        <taxon>Stachybotrys</taxon>
    </lineage>
</organism>
<evidence type="ECO:0000313" key="4">
    <source>
        <dbReference type="Proteomes" id="UP000813444"/>
    </source>
</evidence>
<evidence type="ECO:0000256" key="1">
    <source>
        <dbReference type="SAM" id="MobiDB-lite"/>
    </source>
</evidence>
<dbReference type="PANTHER" id="PTHR42354:SF1">
    <property type="entry name" value="C2H2-TYPE DOMAIN-CONTAINING PROTEIN"/>
    <property type="match status" value="1"/>
</dbReference>
<name>A0A8K0WRN3_9HYPO</name>
<feature type="region of interest" description="Disordered" evidence="1">
    <location>
        <begin position="164"/>
        <end position="191"/>
    </location>
</feature>
<gene>
    <name evidence="3" type="ORF">B0I35DRAFT_390437</name>
</gene>